<feature type="domain" description="LIM zinc-binding" evidence="10">
    <location>
        <begin position="4"/>
        <end position="66"/>
    </location>
</feature>
<evidence type="ECO:0000259" key="10">
    <source>
        <dbReference type="PROSITE" id="PS50023"/>
    </source>
</evidence>
<accession>C4B865</accession>
<evidence type="ECO:0000256" key="2">
    <source>
        <dbReference type="ARBA" id="ARBA00022723"/>
    </source>
</evidence>
<dbReference type="EMBL" id="AB495370">
    <property type="protein sequence ID" value="BAH58092.1"/>
    <property type="molecule type" value="Genomic_DNA"/>
</dbReference>
<keyword evidence="5 9" id="KW-0440">LIM domain</keyword>
<keyword evidence="8" id="KW-0539">Nucleus</keyword>
<dbReference type="AlphaFoldDB" id="C4B865"/>
<protein>
    <submittedName>
        <fullName evidence="11">LIM homeobox protein 3</fullName>
    </submittedName>
</protein>
<evidence type="ECO:0000256" key="5">
    <source>
        <dbReference type="ARBA" id="ARBA00023038"/>
    </source>
</evidence>
<evidence type="ECO:0000256" key="3">
    <source>
        <dbReference type="ARBA" id="ARBA00022737"/>
    </source>
</evidence>
<evidence type="ECO:0000256" key="6">
    <source>
        <dbReference type="ARBA" id="ARBA00023125"/>
    </source>
</evidence>
<sequence length="66" mass="7629">RFGPKCASCNKDIQPSQMVHKVDSNVYHITCLSCVTCQQQLETRDEFFLLEDGKVICRNDYGDRDE</sequence>
<evidence type="ECO:0000256" key="1">
    <source>
        <dbReference type="ARBA" id="ARBA00004123"/>
    </source>
</evidence>
<dbReference type="Gene3D" id="2.10.110.10">
    <property type="entry name" value="Cysteine Rich Protein"/>
    <property type="match status" value="1"/>
</dbReference>
<gene>
    <name evidence="11" type="primary">lhx3</name>
</gene>
<dbReference type="GO" id="GO:0046872">
    <property type="term" value="F:metal ion binding"/>
    <property type="evidence" value="ECO:0007669"/>
    <property type="project" value="UniProtKB-KW"/>
</dbReference>
<dbReference type="SUPFAM" id="SSF57716">
    <property type="entry name" value="Glucocorticoid receptor-like (DNA-binding domain)"/>
    <property type="match status" value="1"/>
</dbReference>
<dbReference type="PROSITE" id="PS50023">
    <property type="entry name" value="LIM_DOMAIN_2"/>
    <property type="match status" value="1"/>
</dbReference>
<dbReference type="PROSITE" id="PS00478">
    <property type="entry name" value="LIM_DOMAIN_1"/>
    <property type="match status" value="1"/>
</dbReference>
<reference evidence="11" key="1">
    <citation type="submission" date="2009-04" db="EMBL/GenBank/DDBJ databases">
        <title>Evolutionary roots of blastoporal expression and 'organizer' activity of the vertebrate gastrula organizer gene lhx1 and its ancient metazoan paralog lhx3.</title>
        <authorList>
            <person name="Yasuoka Y."/>
            <person name="Kobayashi M."/>
            <person name="Kurokawa D."/>
            <person name="Akasaka K."/>
            <person name="Saiga H."/>
            <person name="Taira M."/>
        </authorList>
    </citation>
    <scope>NUCLEOTIDE SEQUENCE</scope>
</reference>
<comment type="subcellular location">
    <subcellularLocation>
        <location evidence="1">Nucleus</location>
    </subcellularLocation>
</comment>
<dbReference type="InterPro" id="IPR001781">
    <property type="entry name" value="Znf_LIM"/>
</dbReference>
<keyword evidence="7 11" id="KW-0371">Homeobox</keyword>
<name>C4B865_NEMVE</name>
<keyword evidence="2 9" id="KW-0479">Metal-binding</keyword>
<dbReference type="Pfam" id="PF00412">
    <property type="entry name" value="LIM"/>
    <property type="match status" value="1"/>
</dbReference>
<evidence type="ECO:0000256" key="7">
    <source>
        <dbReference type="ARBA" id="ARBA00023155"/>
    </source>
</evidence>
<organism evidence="11">
    <name type="scientific">Nematostella vectensis</name>
    <name type="common">Starlet sea anemone</name>
    <dbReference type="NCBI Taxonomy" id="45351"/>
    <lineage>
        <taxon>Eukaryota</taxon>
        <taxon>Metazoa</taxon>
        <taxon>Cnidaria</taxon>
        <taxon>Anthozoa</taxon>
        <taxon>Hexacorallia</taxon>
        <taxon>Actiniaria</taxon>
        <taxon>Edwardsiidae</taxon>
        <taxon>Nematostella</taxon>
    </lineage>
</organism>
<proteinExistence type="predicted"/>
<dbReference type="GO" id="GO:0005634">
    <property type="term" value="C:nucleus"/>
    <property type="evidence" value="ECO:0007669"/>
    <property type="project" value="UniProtKB-SubCell"/>
</dbReference>
<keyword evidence="4 9" id="KW-0862">Zinc</keyword>
<keyword evidence="6" id="KW-0238">DNA-binding</keyword>
<dbReference type="SMART" id="SM00132">
    <property type="entry name" value="LIM"/>
    <property type="match status" value="1"/>
</dbReference>
<keyword evidence="3" id="KW-0677">Repeat</keyword>
<dbReference type="InterPro" id="IPR050453">
    <property type="entry name" value="LIM_Homeobox_TF"/>
</dbReference>
<dbReference type="PANTHER" id="PTHR24208">
    <property type="entry name" value="LIM/HOMEOBOX PROTEIN LHX"/>
    <property type="match status" value="1"/>
</dbReference>
<evidence type="ECO:0000313" key="11">
    <source>
        <dbReference type="EMBL" id="BAH58092.1"/>
    </source>
</evidence>
<feature type="non-terminal residue" evidence="11">
    <location>
        <position position="66"/>
    </location>
</feature>
<dbReference type="FunFam" id="2.10.110.10:FF:000136">
    <property type="entry name" value="LIM domain family"/>
    <property type="match status" value="1"/>
</dbReference>
<evidence type="ECO:0000256" key="4">
    <source>
        <dbReference type="ARBA" id="ARBA00022833"/>
    </source>
</evidence>
<evidence type="ECO:0000256" key="8">
    <source>
        <dbReference type="ARBA" id="ARBA00023242"/>
    </source>
</evidence>
<feature type="non-terminal residue" evidence="11">
    <location>
        <position position="1"/>
    </location>
</feature>
<evidence type="ECO:0000256" key="9">
    <source>
        <dbReference type="PROSITE-ProRule" id="PRU00125"/>
    </source>
</evidence>
<dbReference type="PANTHER" id="PTHR24208:SF128">
    <property type="entry name" value="LIM3, ISOFORM G"/>
    <property type="match status" value="1"/>
</dbReference>
<dbReference type="GO" id="GO:0003677">
    <property type="term" value="F:DNA binding"/>
    <property type="evidence" value="ECO:0007669"/>
    <property type="project" value="UniProtKB-KW"/>
</dbReference>